<dbReference type="Pfam" id="PF00239">
    <property type="entry name" value="Resolvase"/>
    <property type="match status" value="1"/>
</dbReference>
<dbReference type="Gene3D" id="1.10.287.2170">
    <property type="match status" value="1"/>
</dbReference>
<dbReference type="PROSITE" id="PS00397">
    <property type="entry name" value="RECOMBINASES_1"/>
    <property type="match status" value="1"/>
</dbReference>
<evidence type="ECO:0000313" key="7">
    <source>
        <dbReference type="Proteomes" id="UP000253314"/>
    </source>
</evidence>
<keyword evidence="7" id="KW-1185">Reference proteome</keyword>
<dbReference type="SMART" id="SM00857">
    <property type="entry name" value="Resolvase"/>
    <property type="match status" value="1"/>
</dbReference>
<proteinExistence type="predicted"/>
<dbReference type="Gene3D" id="1.10.1660.10">
    <property type="match status" value="1"/>
</dbReference>
<gene>
    <name evidence="6" type="ORF">DS031_16560</name>
</gene>
<feature type="domain" description="Resolvase/invertase-type recombinase catalytic" evidence="5">
    <location>
        <begin position="63"/>
        <end position="207"/>
    </location>
</feature>
<dbReference type="Gene3D" id="3.40.50.1390">
    <property type="entry name" value="Resolvase, N-terminal catalytic domain"/>
    <property type="match status" value="1"/>
</dbReference>
<dbReference type="GO" id="GO:0006355">
    <property type="term" value="P:regulation of DNA-templated transcription"/>
    <property type="evidence" value="ECO:0007669"/>
    <property type="project" value="InterPro"/>
</dbReference>
<dbReference type="GO" id="GO:0000150">
    <property type="term" value="F:DNA strand exchange activity"/>
    <property type="evidence" value="ECO:0007669"/>
    <property type="project" value="InterPro"/>
</dbReference>
<dbReference type="Pfam" id="PF00376">
    <property type="entry name" value="MerR"/>
    <property type="match status" value="1"/>
</dbReference>
<dbReference type="InterPro" id="IPR000551">
    <property type="entry name" value="MerR-type_HTH_dom"/>
</dbReference>
<dbReference type="SUPFAM" id="SSF46955">
    <property type="entry name" value="Putative DNA-binding domain"/>
    <property type="match status" value="1"/>
</dbReference>
<dbReference type="EMBL" id="QOCW01000020">
    <property type="protein sequence ID" value="RBW68483.1"/>
    <property type="molecule type" value="Genomic_DNA"/>
</dbReference>
<protein>
    <submittedName>
        <fullName evidence="6">IS607 family transposase</fullName>
    </submittedName>
</protein>
<feature type="active site" description="O-(5'-phospho-DNA)-serine intermediate" evidence="4">
    <location>
        <position position="71"/>
    </location>
</feature>
<dbReference type="PANTHER" id="PTHR36172">
    <property type="match status" value="1"/>
</dbReference>
<evidence type="ECO:0000313" key="6">
    <source>
        <dbReference type="EMBL" id="RBW68483.1"/>
    </source>
</evidence>
<comment type="caution">
    <text evidence="6">The sequence shown here is derived from an EMBL/GenBank/DDBJ whole genome shotgun (WGS) entry which is preliminary data.</text>
</comment>
<dbReference type="InterPro" id="IPR006119">
    <property type="entry name" value="Resolv_N"/>
</dbReference>
<dbReference type="InterPro" id="IPR048046">
    <property type="entry name" value="Transpos_IS607"/>
</dbReference>
<dbReference type="CDD" id="cd04762">
    <property type="entry name" value="HTH_MerR-trunc"/>
    <property type="match status" value="1"/>
</dbReference>
<dbReference type="FunFam" id="3.40.50.1390:FF:000002">
    <property type="entry name" value="ORF1 in transposon ISC1904"/>
    <property type="match status" value="1"/>
</dbReference>
<evidence type="ECO:0000256" key="1">
    <source>
        <dbReference type="ARBA" id="ARBA00022908"/>
    </source>
</evidence>
<dbReference type="InterPro" id="IPR051491">
    <property type="entry name" value="Recombinase/Transposase-rel"/>
</dbReference>
<dbReference type="GO" id="GO:0015074">
    <property type="term" value="P:DNA integration"/>
    <property type="evidence" value="ECO:0007669"/>
    <property type="project" value="UniProtKB-KW"/>
</dbReference>
<evidence type="ECO:0000256" key="4">
    <source>
        <dbReference type="PROSITE-ProRule" id="PRU10137"/>
    </source>
</evidence>
<keyword evidence="3" id="KW-0233">DNA recombination</keyword>
<evidence type="ECO:0000256" key="3">
    <source>
        <dbReference type="ARBA" id="ARBA00023172"/>
    </source>
</evidence>
<dbReference type="OrthoDB" id="5319803at2"/>
<evidence type="ECO:0000256" key="2">
    <source>
        <dbReference type="ARBA" id="ARBA00023125"/>
    </source>
</evidence>
<dbReference type="InterPro" id="IPR009061">
    <property type="entry name" value="DNA-bd_dom_put_sf"/>
</dbReference>
<dbReference type="InterPro" id="IPR036162">
    <property type="entry name" value="Resolvase-like_N_sf"/>
</dbReference>
<dbReference type="InterPro" id="IPR006118">
    <property type="entry name" value="Recombinase_CS"/>
</dbReference>
<evidence type="ECO:0000259" key="5">
    <source>
        <dbReference type="PROSITE" id="PS51736"/>
    </source>
</evidence>
<dbReference type="PROSITE" id="PS51736">
    <property type="entry name" value="RECOMBINASES_3"/>
    <property type="match status" value="1"/>
</dbReference>
<reference evidence="6 7" key="1">
    <citation type="submission" date="2018-07" db="EMBL/GenBank/DDBJ databases">
        <title>Lottiidibacillus patelloidae gen. nov., sp. nov., isolated from the intestinal tract of a marine limpet and the reclassification of B. taeanensis BH030017T, B. algicola KMM 3737T and B. hwajinpoensis SW-72T as genus Lottiidibacillus.</title>
        <authorList>
            <person name="Liu R."/>
            <person name="Huang Z."/>
        </authorList>
    </citation>
    <scope>NUCLEOTIDE SEQUENCE [LARGE SCALE GENOMIC DNA]</scope>
    <source>
        <strain evidence="6 7">BH030017</strain>
    </source>
</reference>
<dbReference type="SUPFAM" id="SSF53041">
    <property type="entry name" value="Resolvase-like"/>
    <property type="match status" value="1"/>
</dbReference>
<dbReference type="NCBIfam" id="NF033518">
    <property type="entry name" value="transpos_IS607"/>
    <property type="match status" value="1"/>
</dbReference>
<accession>A0A366XWG5</accession>
<keyword evidence="1" id="KW-0229">DNA integration</keyword>
<dbReference type="AlphaFoldDB" id="A0A366XWG5"/>
<sequence>MNYTVYQKRLKFLGVNPRTLQRWDKAGKIEVVRTPTDRRRFPESEIKRLLGEEIKSLNILGRHLVIYARVSSHEQKKKGDLDRKIEAIKQKLDLRIYDNIEIISDVGSGLNDKRKGLSTIMEKAKNKTITDVAIRYKDRLTCFGFHYLKTFFESHGVKLMIVDDKSKESSIQEELVEDLLSVVTSFSGRLYGTKSGKNKVLQEKVKGALDDVANLSDEVKGPAAH</sequence>
<name>A0A366XWG5_9BACI</name>
<dbReference type="Proteomes" id="UP000253314">
    <property type="component" value="Unassembled WGS sequence"/>
</dbReference>
<organism evidence="6 7">
    <name type="scientific">Bacillus taeanensis</name>
    <dbReference type="NCBI Taxonomy" id="273032"/>
    <lineage>
        <taxon>Bacteria</taxon>
        <taxon>Bacillati</taxon>
        <taxon>Bacillota</taxon>
        <taxon>Bacilli</taxon>
        <taxon>Bacillales</taxon>
        <taxon>Bacillaceae</taxon>
        <taxon>Bacillus</taxon>
    </lineage>
</organism>
<dbReference type="GO" id="GO:0003677">
    <property type="term" value="F:DNA binding"/>
    <property type="evidence" value="ECO:0007669"/>
    <property type="project" value="UniProtKB-KW"/>
</dbReference>
<dbReference type="PANTHER" id="PTHR36172:SF1">
    <property type="entry name" value="RESOLVASE-RELATED"/>
    <property type="match status" value="1"/>
</dbReference>
<keyword evidence="2" id="KW-0238">DNA-binding</keyword>